<comment type="similarity">
    <text evidence="1">Belongs to the GID4/VID24 family.</text>
</comment>
<evidence type="ECO:0000313" key="4">
    <source>
        <dbReference type="Proteomes" id="UP000800093"/>
    </source>
</evidence>
<evidence type="ECO:0000256" key="2">
    <source>
        <dbReference type="SAM" id="MobiDB-lite"/>
    </source>
</evidence>
<dbReference type="PANTHER" id="PTHR14534:SF3">
    <property type="entry name" value="GID COMPLEX SUBUNIT 4 HOMOLOG"/>
    <property type="match status" value="1"/>
</dbReference>
<feature type="compositionally biased region" description="Basic and acidic residues" evidence="2">
    <location>
        <begin position="672"/>
        <end position="702"/>
    </location>
</feature>
<dbReference type="GO" id="GO:0034657">
    <property type="term" value="C:GID complex"/>
    <property type="evidence" value="ECO:0007669"/>
    <property type="project" value="TreeGrafter"/>
</dbReference>
<evidence type="ECO:0000313" key="3">
    <source>
        <dbReference type="EMBL" id="KAF2267822.1"/>
    </source>
</evidence>
<comment type="caution">
    <text evidence="3">The sequence shown here is derived from an EMBL/GenBank/DDBJ whole genome shotgun (WGS) entry which is preliminary data.</text>
</comment>
<feature type="region of interest" description="Disordered" evidence="2">
    <location>
        <begin position="670"/>
        <end position="724"/>
    </location>
</feature>
<gene>
    <name evidence="3" type="ORF">CC78DRAFT_541449</name>
</gene>
<name>A0A9P4N623_9PLEO</name>
<organism evidence="3 4">
    <name type="scientific">Lojkania enalia</name>
    <dbReference type="NCBI Taxonomy" id="147567"/>
    <lineage>
        <taxon>Eukaryota</taxon>
        <taxon>Fungi</taxon>
        <taxon>Dikarya</taxon>
        <taxon>Ascomycota</taxon>
        <taxon>Pezizomycotina</taxon>
        <taxon>Dothideomycetes</taxon>
        <taxon>Pleosporomycetidae</taxon>
        <taxon>Pleosporales</taxon>
        <taxon>Pleosporales incertae sedis</taxon>
        <taxon>Lojkania</taxon>
    </lineage>
</organism>
<dbReference type="GO" id="GO:0043161">
    <property type="term" value="P:proteasome-mediated ubiquitin-dependent protein catabolic process"/>
    <property type="evidence" value="ECO:0007669"/>
    <property type="project" value="TreeGrafter"/>
</dbReference>
<feature type="compositionally biased region" description="Basic and acidic residues" evidence="2">
    <location>
        <begin position="714"/>
        <end position="724"/>
    </location>
</feature>
<dbReference type="InterPro" id="IPR018618">
    <property type="entry name" value="GID4/10-like"/>
</dbReference>
<protein>
    <recommendedName>
        <fullName evidence="5">Vacuolar import and degradation protein-domain-containing protein</fullName>
    </recommendedName>
</protein>
<dbReference type="GO" id="GO:0006623">
    <property type="term" value="P:protein targeting to vacuole"/>
    <property type="evidence" value="ECO:0007669"/>
    <property type="project" value="TreeGrafter"/>
</dbReference>
<evidence type="ECO:0008006" key="5">
    <source>
        <dbReference type="Google" id="ProtNLM"/>
    </source>
</evidence>
<dbReference type="PANTHER" id="PTHR14534">
    <property type="entry name" value="VACUOLAR IMPORT AND DEGRADATION PROTEIN 24"/>
    <property type="match status" value="1"/>
</dbReference>
<feature type="region of interest" description="Disordered" evidence="2">
    <location>
        <begin position="477"/>
        <end position="505"/>
    </location>
</feature>
<proteinExistence type="inferred from homology"/>
<dbReference type="GO" id="GO:0045721">
    <property type="term" value="P:negative regulation of gluconeogenesis"/>
    <property type="evidence" value="ECO:0007669"/>
    <property type="project" value="TreeGrafter"/>
</dbReference>
<feature type="compositionally biased region" description="Polar residues" evidence="2">
    <location>
        <begin position="485"/>
        <end position="502"/>
    </location>
</feature>
<dbReference type="GO" id="GO:0005773">
    <property type="term" value="C:vacuole"/>
    <property type="evidence" value="ECO:0007669"/>
    <property type="project" value="GOC"/>
</dbReference>
<dbReference type="Pfam" id="PF09783">
    <property type="entry name" value="Vac_ImportDeg"/>
    <property type="match status" value="2"/>
</dbReference>
<accession>A0A9P4N623</accession>
<evidence type="ECO:0000256" key="1">
    <source>
        <dbReference type="ARBA" id="ARBA00061469"/>
    </source>
</evidence>
<dbReference type="GO" id="GO:0007039">
    <property type="term" value="P:protein catabolic process in the vacuole"/>
    <property type="evidence" value="ECO:0007669"/>
    <property type="project" value="TreeGrafter"/>
</dbReference>
<dbReference type="AlphaFoldDB" id="A0A9P4N623"/>
<dbReference type="OrthoDB" id="62at2759"/>
<dbReference type="Proteomes" id="UP000800093">
    <property type="component" value="Unassembled WGS sequence"/>
</dbReference>
<keyword evidence="4" id="KW-1185">Reference proteome</keyword>
<feature type="region of interest" description="Disordered" evidence="2">
    <location>
        <begin position="863"/>
        <end position="887"/>
    </location>
</feature>
<feature type="region of interest" description="Disordered" evidence="2">
    <location>
        <begin position="913"/>
        <end position="937"/>
    </location>
</feature>
<feature type="region of interest" description="Disordered" evidence="2">
    <location>
        <begin position="535"/>
        <end position="554"/>
    </location>
</feature>
<sequence>MPISLLPASAAAFAPRSAPTVVLNSKVEPWLTQTLKRINRVKRPLNSVPQHYRCLTETLSGANAIWSLCSIMVPKAPDSELRKDSNPLVEALFNYQLIHIEAYVVHVDMVSQHEVAFKLTPETIEALIEYHKDIYSVDVSATTWEWPEKEVQLKKLQEEFVQSVNRYVFRTSVRALEGLEEEGAGELLEGRGEEVKNAIMGLFLPLLPPPPRIVDVVRPAPLLPSSPGAANWWQAGQHISQPHPAPVESWRVVPSTPSPTIATCGETQPSFWSTMGLNDIQLPSPTPSFSQPFNTTSQYYSPPQATAPIPALPLPSVLAQQCGSSAVSSGYGSGGFGWDTGFAPQKSKGMASMGALVGRDQVAPVAPLALRNVVFCLQKRQALKRPRASCFISDSTAVVLRRATIARRPPPFGDKDGGQTLTWVDGGPLGQDRRAAAGWKAELLDCWTAGLHRQRVFRLCVSSAASATATATATALARAMPPANSRATSPPAGSTGSGQQRAGTPPSYLAALSELESPVNQDVLNLAATLTTQAHDSSARLRYSGRPNEDTDHRERLRRVMSRLSRIHDPPAYGDRIPSHNNLYDWSPANEADDEDELDQILAELRREQPSTHPDMLRVLGRSQLDTERETRLRAYYSRLLNSNQPSQTADSSLRSAAILQSVRRNPRFSARTRDYVQRYDSDRDSTSRSPHHSESRERRSGFDSVRQAAMQRLSERRSSLDRERDRDMLARVDAYRRNHLDRSSLATVSPRLEQTIRYLSRIRYSNTVDDSLNTAYDAGFVTKDFYRDEHPDFILDTFTLPPPAETSWLAPGALLSGYQHATSITSTITATTPGSSTTLYHFRDNDTLTSTFLDPSRPWYSHNYPPPHRRQPQSPGPEVVTHAPQQDSWPVKVRIHAVDYSKMSLSATMEANNVPSHPHSHQPLLTSTPDGSSSSFTRTSSITTYLEGEILDFNQHTLLTESFKSTASNDALYWRKLPPFQKLTDDEMVRKLTNKRWIAEELNREWVLMRWKERCFVKSLNRSMASPVQPPSFSTTSDISARAVVNESFLSTTSSRENYPDRWMAVGQQDLTFDDSGCGLTISGFYYVCLRRSDGKLEGLYFDPQSSPYQCLELESVNRGLFPAWRFR</sequence>
<reference evidence="4" key="1">
    <citation type="journal article" date="2020" name="Stud. Mycol.">
        <title>101 Dothideomycetes genomes: A test case for predicting lifestyles and emergence of pathogens.</title>
        <authorList>
            <person name="Haridas S."/>
            <person name="Albert R."/>
            <person name="Binder M."/>
            <person name="Bloem J."/>
            <person name="LaButti K."/>
            <person name="Salamov A."/>
            <person name="Andreopoulos B."/>
            <person name="Baker S."/>
            <person name="Barry K."/>
            <person name="Bills G."/>
            <person name="Bluhm B."/>
            <person name="Cannon C."/>
            <person name="Castanera R."/>
            <person name="Culley D."/>
            <person name="Daum C."/>
            <person name="Ezra D."/>
            <person name="Gonzalez J."/>
            <person name="Henrissat B."/>
            <person name="Kuo A."/>
            <person name="Liang C."/>
            <person name="Lipzen A."/>
            <person name="Lutzoni F."/>
            <person name="Magnuson J."/>
            <person name="Mondo S."/>
            <person name="Nolan M."/>
            <person name="Ohm R."/>
            <person name="Pangilinan J."/>
            <person name="Park H.-J."/>
            <person name="Ramirez L."/>
            <person name="Alfaro M."/>
            <person name="Sun H."/>
            <person name="Tritt A."/>
            <person name="Yoshinaga Y."/>
            <person name="Zwiers L.-H."/>
            <person name="Turgeon B."/>
            <person name="Goodwin S."/>
            <person name="Spatafora J."/>
            <person name="Crous P."/>
            <person name="Grigoriev I."/>
        </authorList>
    </citation>
    <scope>NUCLEOTIDE SEQUENCE [LARGE SCALE GENOMIC DNA]</scope>
    <source>
        <strain evidence="4">CBS 304.66</strain>
    </source>
</reference>
<dbReference type="EMBL" id="ML986589">
    <property type="protein sequence ID" value="KAF2267822.1"/>
    <property type="molecule type" value="Genomic_DNA"/>
</dbReference>